<organism evidence="4 5">
    <name type="scientific">Leuconostoc litchii</name>
    <dbReference type="NCBI Taxonomy" id="1981069"/>
    <lineage>
        <taxon>Bacteria</taxon>
        <taxon>Bacillati</taxon>
        <taxon>Bacillota</taxon>
        <taxon>Bacilli</taxon>
        <taxon>Lactobacillales</taxon>
        <taxon>Lactobacillaceae</taxon>
        <taxon>Leuconostoc</taxon>
    </lineage>
</organism>
<protein>
    <submittedName>
        <fullName evidence="4">Histidine phosphatase family protein</fullName>
    </submittedName>
</protein>
<dbReference type="InterPro" id="IPR001345">
    <property type="entry name" value="PG/BPGM_mutase_AS"/>
</dbReference>
<evidence type="ECO:0000256" key="2">
    <source>
        <dbReference type="PIRSR" id="PIRSR613078-1"/>
    </source>
</evidence>
<dbReference type="OrthoDB" id="4131070at2"/>
<name>A0A6P2CPK4_9LACO</name>
<dbReference type="InterPro" id="IPR051695">
    <property type="entry name" value="Phosphoglycerate_Mutase"/>
</dbReference>
<proteinExistence type="predicted"/>
<dbReference type="GO" id="GO:0005829">
    <property type="term" value="C:cytosol"/>
    <property type="evidence" value="ECO:0007669"/>
    <property type="project" value="TreeGrafter"/>
</dbReference>
<evidence type="ECO:0000256" key="3">
    <source>
        <dbReference type="PIRSR" id="PIRSR613078-2"/>
    </source>
</evidence>
<dbReference type="Proteomes" id="UP000442244">
    <property type="component" value="Unassembled WGS sequence"/>
</dbReference>
<comment type="caution">
    <text evidence="4">The sequence shown here is derived from an EMBL/GenBank/DDBJ whole genome shotgun (WGS) entry which is preliminary data.</text>
</comment>
<evidence type="ECO:0000313" key="4">
    <source>
        <dbReference type="EMBL" id="TYC47524.1"/>
    </source>
</evidence>
<dbReference type="EMBL" id="SDGY01000001">
    <property type="protein sequence ID" value="TYC47524.1"/>
    <property type="molecule type" value="Genomic_DNA"/>
</dbReference>
<accession>A0A6P2CPK4</accession>
<feature type="active site" description="Proton donor/acceptor" evidence="2">
    <location>
        <position position="84"/>
    </location>
</feature>
<dbReference type="Gene3D" id="3.40.50.1240">
    <property type="entry name" value="Phosphoglycerate mutase-like"/>
    <property type="match status" value="1"/>
</dbReference>
<dbReference type="InterPro" id="IPR029033">
    <property type="entry name" value="His_PPase_superfam"/>
</dbReference>
<dbReference type="GO" id="GO:0004331">
    <property type="term" value="F:fructose-2,6-bisphosphate 2-phosphatase activity"/>
    <property type="evidence" value="ECO:0007669"/>
    <property type="project" value="TreeGrafter"/>
</dbReference>
<feature type="active site" description="Tele-phosphohistidine intermediate" evidence="2">
    <location>
        <position position="8"/>
    </location>
</feature>
<dbReference type="Pfam" id="PF00300">
    <property type="entry name" value="His_Phos_1"/>
    <property type="match status" value="1"/>
</dbReference>
<keyword evidence="5" id="KW-1185">Reference proteome</keyword>
<evidence type="ECO:0000313" key="5">
    <source>
        <dbReference type="Proteomes" id="UP000442244"/>
    </source>
</evidence>
<dbReference type="CDD" id="cd07067">
    <property type="entry name" value="HP_PGM_like"/>
    <property type="match status" value="1"/>
</dbReference>
<dbReference type="PANTHER" id="PTHR46517:SF1">
    <property type="entry name" value="FRUCTOSE-2,6-BISPHOSPHATASE TIGAR"/>
    <property type="match status" value="1"/>
</dbReference>
<gene>
    <name evidence="4" type="ORF">ESZ47_05145</name>
</gene>
<dbReference type="GO" id="GO:0045820">
    <property type="term" value="P:negative regulation of glycolytic process"/>
    <property type="evidence" value="ECO:0007669"/>
    <property type="project" value="TreeGrafter"/>
</dbReference>
<dbReference type="GO" id="GO:0043456">
    <property type="term" value="P:regulation of pentose-phosphate shunt"/>
    <property type="evidence" value="ECO:0007669"/>
    <property type="project" value="TreeGrafter"/>
</dbReference>
<dbReference type="PROSITE" id="PS00175">
    <property type="entry name" value="PG_MUTASE"/>
    <property type="match status" value="1"/>
</dbReference>
<dbReference type="SMART" id="SM00855">
    <property type="entry name" value="PGAM"/>
    <property type="match status" value="1"/>
</dbReference>
<feature type="binding site" evidence="3">
    <location>
        <position position="57"/>
    </location>
    <ligand>
        <name>substrate</name>
    </ligand>
</feature>
<dbReference type="RefSeq" id="WP_148605358.1">
    <property type="nucleotide sequence ID" value="NZ_BSUV01000001.1"/>
</dbReference>
<feature type="binding site" evidence="3">
    <location>
        <begin position="7"/>
        <end position="14"/>
    </location>
    <ligand>
        <name>substrate</name>
    </ligand>
</feature>
<dbReference type="SUPFAM" id="SSF53254">
    <property type="entry name" value="Phosphoglycerate mutase-like"/>
    <property type="match status" value="1"/>
</dbReference>
<sequence length="219" mass="24315">MKLYVVRHGQTIFNTLNKVQGWADTPLTEKGENDGKLAGERLKNVKFDAAFSSDTSRAMHTAEYILAENNYQTPSLEIAPEWREYFFGSFEGGSNDVMWGAVAKAFGVAEETPDAIAAEIQDMTAIMDKIHAVDPQHIGEDATRFWQRIDGALKKLTASQKPDDHILLVTHGQLIGNLAQHYGHLLGAARPKNGAVAVFNLDDNGLQVEHFNDTETYFH</sequence>
<dbReference type="AlphaFoldDB" id="A0A6P2CPK4"/>
<keyword evidence="1" id="KW-0378">Hydrolase</keyword>
<dbReference type="PANTHER" id="PTHR46517">
    <property type="entry name" value="FRUCTOSE-2,6-BISPHOSPHATASE TIGAR"/>
    <property type="match status" value="1"/>
</dbReference>
<dbReference type="InterPro" id="IPR013078">
    <property type="entry name" value="His_Pase_superF_clade-1"/>
</dbReference>
<reference evidence="4 5" key="1">
    <citation type="submission" date="2019-01" db="EMBL/GenBank/DDBJ databases">
        <title>Leuconostoc litchii sp. nov., a novel lactic acid bacterium isolated from lychee.</title>
        <authorList>
            <person name="Wang L.-T."/>
        </authorList>
    </citation>
    <scope>NUCLEOTIDE SEQUENCE [LARGE SCALE GENOMIC DNA]</scope>
    <source>
        <strain evidence="4 5">MB7</strain>
    </source>
</reference>
<evidence type="ECO:0000256" key="1">
    <source>
        <dbReference type="ARBA" id="ARBA00022801"/>
    </source>
</evidence>